<dbReference type="PANTHER" id="PTHR43798:SF31">
    <property type="entry name" value="AB HYDROLASE SUPERFAMILY PROTEIN YCLE"/>
    <property type="match status" value="1"/>
</dbReference>
<dbReference type="Gene3D" id="3.40.50.1820">
    <property type="entry name" value="alpha/beta hydrolase"/>
    <property type="match status" value="1"/>
</dbReference>
<gene>
    <name evidence="3" type="ORF">MGWOODY_Clf1072</name>
</gene>
<dbReference type="InterPro" id="IPR029058">
    <property type="entry name" value="AB_hydrolase_fold"/>
</dbReference>
<evidence type="ECO:0000313" key="3">
    <source>
        <dbReference type="EMBL" id="CUV01260.1"/>
    </source>
</evidence>
<feature type="domain" description="AB hydrolase-1" evidence="2">
    <location>
        <begin position="21"/>
        <end position="257"/>
    </location>
</feature>
<protein>
    <submittedName>
        <fullName evidence="3">Probable hydrolase</fullName>
    </submittedName>
</protein>
<dbReference type="GO" id="GO:0016020">
    <property type="term" value="C:membrane"/>
    <property type="evidence" value="ECO:0007669"/>
    <property type="project" value="TreeGrafter"/>
</dbReference>
<proteinExistence type="predicted"/>
<dbReference type="Pfam" id="PF00561">
    <property type="entry name" value="Abhydrolase_1"/>
    <property type="match status" value="1"/>
</dbReference>
<dbReference type="AlphaFoldDB" id="A0A160VA00"/>
<organism evidence="3">
    <name type="scientific">hydrothermal vent metagenome</name>
    <dbReference type="NCBI Taxonomy" id="652676"/>
    <lineage>
        <taxon>unclassified sequences</taxon>
        <taxon>metagenomes</taxon>
        <taxon>ecological metagenomes</taxon>
    </lineage>
</organism>
<dbReference type="GO" id="GO:0016787">
    <property type="term" value="F:hydrolase activity"/>
    <property type="evidence" value="ECO:0007669"/>
    <property type="project" value="UniProtKB-KW"/>
</dbReference>
<evidence type="ECO:0000259" key="2">
    <source>
        <dbReference type="Pfam" id="PF00561"/>
    </source>
</evidence>
<reference evidence="3" key="1">
    <citation type="submission" date="2015-10" db="EMBL/GenBank/DDBJ databases">
        <authorList>
            <person name="Gilbert D.G."/>
        </authorList>
    </citation>
    <scope>NUCLEOTIDE SEQUENCE</scope>
</reference>
<evidence type="ECO:0000256" key="1">
    <source>
        <dbReference type="ARBA" id="ARBA00022801"/>
    </source>
</evidence>
<keyword evidence="1 3" id="KW-0378">Hydrolase</keyword>
<dbReference type="InterPro" id="IPR000073">
    <property type="entry name" value="AB_hydrolase_1"/>
</dbReference>
<accession>A0A160VA00</accession>
<dbReference type="InterPro" id="IPR050266">
    <property type="entry name" value="AB_hydrolase_sf"/>
</dbReference>
<sequence>MPTFSSGGVDIHYQIAGEGYPMVLSHEFAGDITSWEPQVNFFSRRYQVITYCHRGYPPSGVPDDPDAYSQEIQVEDMYRLLQHLGIDQAHIGGLSMGGTLTIGFAIAHPEMCRSITVASAGAGSDADDRERLVASWQALSESMVAEGMEKFADGYAHGAERLQFLRKDPVGWAKFHAGLAAHSAQGSSLTFQGVQMKRPTIYQVEKQLQEIKIPTLVLIGDEDTPCVEPAIFMKRNIRSCGLAVFPQAGHTINLEEPDLYNRTVLDFLIAVEAGKWAGA</sequence>
<dbReference type="PANTHER" id="PTHR43798">
    <property type="entry name" value="MONOACYLGLYCEROL LIPASE"/>
    <property type="match status" value="1"/>
</dbReference>
<name>A0A160VA00_9ZZZZ</name>
<dbReference type="EMBL" id="FAXA01000030">
    <property type="protein sequence ID" value="CUV01260.1"/>
    <property type="molecule type" value="Genomic_DNA"/>
</dbReference>
<dbReference type="SUPFAM" id="SSF53474">
    <property type="entry name" value="alpha/beta-Hydrolases"/>
    <property type="match status" value="1"/>
</dbReference>